<comment type="caution">
    <text evidence="1">The sequence shown here is derived from an EMBL/GenBank/DDBJ whole genome shotgun (WGS) entry which is preliminary data.</text>
</comment>
<sequence length="143" mass="16561">MAENHRSRTCVEKTDQFKKIDLWYKIDLWQNLVEKMIQWEAWRTGEDDPVGGIEKDRRVEKTIQGWGGCPTPLKNTKSKKPKQFDQKSSKVISHNLDFENIADEFLKSTGQSLQGKKQIQGRVCKEEMEGLSTPYNKSMATKP</sequence>
<name>A0ACB9CIV5_ARCLA</name>
<evidence type="ECO:0000313" key="2">
    <source>
        <dbReference type="Proteomes" id="UP001055879"/>
    </source>
</evidence>
<dbReference type="Proteomes" id="UP001055879">
    <property type="component" value="Linkage Group LG04"/>
</dbReference>
<evidence type="ECO:0000313" key="1">
    <source>
        <dbReference type="EMBL" id="KAI3734200.1"/>
    </source>
</evidence>
<gene>
    <name evidence="1" type="ORF">L6452_13664</name>
</gene>
<organism evidence="1 2">
    <name type="scientific">Arctium lappa</name>
    <name type="common">Greater burdock</name>
    <name type="synonym">Lappa major</name>
    <dbReference type="NCBI Taxonomy" id="4217"/>
    <lineage>
        <taxon>Eukaryota</taxon>
        <taxon>Viridiplantae</taxon>
        <taxon>Streptophyta</taxon>
        <taxon>Embryophyta</taxon>
        <taxon>Tracheophyta</taxon>
        <taxon>Spermatophyta</taxon>
        <taxon>Magnoliopsida</taxon>
        <taxon>eudicotyledons</taxon>
        <taxon>Gunneridae</taxon>
        <taxon>Pentapetalae</taxon>
        <taxon>asterids</taxon>
        <taxon>campanulids</taxon>
        <taxon>Asterales</taxon>
        <taxon>Asteraceae</taxon>
        <taxon>Carduoideae</taxon>
        <taxon>Cardueae</taxon>
        <taxon>Arctiinae</taxon>
        <taxon>Arctium</taxon>
    </lineage>
</organism>
<protein>
    <submittedName>
        <fullName evidence="1">Uncharacterized protein</fullName>
    </submittedName>
</protein>
<dbReference type="EMBL" id="CM042050">
    <property type="protein sequence ID" value="KAI3734200.1"/>
    <property type="molecule type" value="Genomic_DNA"/>
</dbReference>
<proteinExistence type="predicted"/>
<accession>A0ACB9CIV5</accession>
<reference evidence="2" key="1">
    <citation type="journal article" date="2022" name="Mol. Ecol. Resour.">
        <title>The genomes of chicory, endive, great burdock and yacon provide insights into Asteraceae palaeo-polyploidization history and plant inulin production.</title>
        <authorList>
            <person name="Fan W."/>
            <person name="Wang S."/>
            <person name="Wang H."/>
            <person name="Wang A."/>
            <person name="Jiang F."/>
            <person name="Liu H."/>
            <person name="Zhao H."/>
            <person name="Xu D."/>
            <person name="Zhang Y."/>
        </authorList>
    </citation>
    <scope>NUCLEOTIDE SEQUENCE [LARGE SCALE GENOMIC DNA]</scope>
    <source>
        <strain evidence="2">cv. Niubang</strain>
    </source>
</reference>
<reference evidence="1 2" key="2">
    <citation type="journal article" date="2022" name="Mol. Ecol. Resour.">
        <title>The genomes of chicory, endive, great burdock and yacon provide insights into Asteraceae paleo-polyploidization history and plant inulin production.</title>
        <authorList>
            <person name="Fan W."/>
            <person name="Wang S."/>
            <person name="Wang H."/>
            <person name="Wang A."/>
            <person name="Jiang F."/>
            <person name="Liu H."/>
            <person name="Zhao H."/>
            <person name="Xu D."/>
            <person name="Zhang Y."/>
        </authorList>
    </citation>
    <scope>NUCLEOTIDE SEQUENCE [LARGE SCALE GENOMIC DNA]</scope>
    <source>
        <strain evidence="2">cv. Niubang</strain>
    </source>
</reference>
<keyword evidence="2" id="KW-1185">Reference proteome</keyword>